<comment type="caution">
    <text evidence="3">The sequence shown here is derived from an EMBL/GenBank/DDBJ whole genome shotgun (WGS) entry which is preliminary data.</text>
</comment>
<evidence type="ECO:0000256" key="1">
    <source>
        <dbReference type="SAM" id="MobiDB-lite"/>
    </source>
</evidence>
<gene>
    <name evidence="3" type="ORF">EV652_108459</name>
</gene>
<evidence type="ECO:0000313" key="3">
    <source>
        <dbReference type="EMBL" id="TCO24922.1"/>
    </source>
</evidence>
<keyword evidence="4" id="KW-1185">Reference proteome</keyword>
<feature type="region of interest" description="Disordered" evidence="1">
    <location>
        <begin position="1"/>
        <end position="23"/>
    </location>
</feature>
<sequence>MGVEGCKTAGMGKKSRQRAKNTTTVTLDPADLVDVGPREPCPCGSGKRFKQCHGREKAQAADAFVVRPFEGLPSECDLIAFREIVPSGTAEVVLTGENAGKVVNLVTLLPMAMPGLVRDDETIWIGLQTHASSGDPSRDLGHAITAALNTEPGNPIQLGDLLKDGPRLQDLIDTSKPIEVKVHEGFDFWVSENVEDPTGEVAAGLERANASAAPTVRLESVDAAYWTQIGDRRYLRWVLPHSEDTLLDALARLHAAGSSALTEGSRLIGSFRALGVLAPVWELPADVEAADVEKPAADFAVALEKALATEASLTTEERAARAGLASRQLTIR</sequence>
<dbReference type="Gene3D" id="3.10.450.50">
    <property type="match status" value="1"/>
</dbReference>
<dbReference type="InterPro" id="IPR004027">
    <property type="entry name" value="SEC_C_motif"/>
</dbReference>
<dbReference type="AlphaFoldDB" id="A0A4R2HC76"/>
<dbReference type="InterPro" id="IPR045970">
    <property type="entry name" value="DUF5926"/>
</dbReference>
<evidence type="ECO:0000259" key="2">
    <source>
        <dbReference type="Pfam" id="PF19348"/>
    </source>
</evidence>
<dbReference type="Proteomes" id="UP000294508">
    <property type="component" value="Unassembled WGS sequence"/>
</dbReference>
<accession>A0A4R2HC76</accession>
<proteinExistence type="predicted"/>
<dbReference type="EMBL" id="SLWN01000008">
    <property type="protein sequence ID" value="TCO24922.1"/>
    <property type="molecule type" value="Genomic_DNA"/>
</dbReference>
<feature type="domain" description="DUF5926" evidence="2">
    <location>
        <begin position="68"/>
        <end position="332"/>
    </location>
</feature>
<dbReference type="Pfam" id="PF02810">
    <property type="entry name" value="SEC-C"/>
    <property type="match status" value="1"/>
</dbReference>
<dbReference type="Pfam" id="PF19348">
    <property type="entry name" value="DUF5926"/>
    <property type="match status" value="1"/>
</dbReference>
<protein>
    <submittedName>
        <fullName evidence="3">SEC-C motif-containing protein</fullName>
    </submittedName>
</protein>
<name>A0A4R2HC76_9ACTN</name>
<organism evidence="3 4">
    <name type="scientific">Kribbella steppae</name>
    <dbReference type="NCBI Taxonomy" id="2512223"/>
    <lineage>
        <taxon>Bacteria</taxon>
        <taxon>Bacillati</taxon>
        <taxon>Actinomycetota</taxon>
        <taxon>Actinomycetes</taxon>
        <taxon>Propionibacteriales</taxon>
        <taxon>Kribbellaceae</taxon>
        <taxon>Kribbella</taxon>
    </lineage>
</organism>
<evidence type="ECO:0000313" key="4">
    <source>
        <dbReference type="Proteomes" id="UP000294508"/>
    </source>
</evidence>
<reference evidence="3 4" key="1">
    <citation type="journal article" date="2015" name="Stand. Genomic Sci.">
        <title>Genomic Encyclopedia of Bacterial and Archaeal Type Strains, Phase III: the genomes of soil and plant-associated and newly described type strains.</title>
        <authorList>
            <person name="Whitman W.B."/>
            <person name="Woyke T."/>
            <person name="Klenk H.P."/>
            <person name="Zhou Y."/>
            <person name="Lilburn T.G."/>
            <person name="Beck B.J."/>
            <person name="De Vos P."/>
            <person name="Vandamme P."/>
            <person name="Eisen J.A."/>
            <person name="Garrity G."/>
            <person name="Hugenholtz P."/>
            <person name="Kyrpides N.C."/>
        </authorList>
    </citation>
    <scope>NUCLEOTIDE SEQUENCE [LARGE SCALE GENOMIC DNA]</scope>
    <source>
        <strain evidence="3 4">VKM Ac-2572</strain>
    </source>
</reference>
<dbReference type="SUPFAM" id="SSF103642">
    <property type="entry name" value="Sec-C motif"/>
    <property type="match status" value="1"/>
</dbReference>